<dbReference type="PRINTS" id="PR00094">
    <property type="entry name" value="ADENYLTKNASE"/>
</dbReference>
<keyword evidence="6" id="KW-0067">ATP-binding</keyword>
<name>A0A1G2KLR3_9BACT</name>
<dbReference type="Gene3D" id="3.40.50.300">
    <property type="entry name" value="P-loop containing nucleotide triphosphate hydrolases"/>
    <property type="match status" value="1"/>
</dbReference>
<dbReference type="SUPFAM" id="SSF52540">
    <property type="entry name" value="P-loop containing nucleoside triphosphate hydrolases"/>
    <property type="match status" value="1"/>
</dbReference>
<keyword evidence="1 5" id="KW-0808">Transferase</keyword>
<evidence type="ECO:0000256" key="6">
    <source>
        <dbReference type="RuleBase" id="RU003331"/>
    </source>
</evidence>
<dbReference type="GO" id="GO:0005737">
    <property type="term" value="C:cytoplasm"/>
    <property type="evidence" value="ECO:0007669"/>
    <property type="project" value="UniProtKB-SubCell"/>
</dbReference>
<comment type="subunit">
    <text evidence="6">Monomer.</text>
</comment>
<comment type="caution">
    <text evidence="7">The sequence shown here is derived from an EMBL/GenBank/DDBJ whole genome shotgun (WGS) entry which is preliminary data.</text>
</comment>
<dbReference type="InterPro" id="IPR027417">
    <property type="entry name" value="P-loop_NTPase"/>
</dbReference>
<keyword evidence="4 5" id="KW-0418">Kinase</keyword>
<accession>A0A1G2KLR3</accession>
<dbReference type="PANTHER" id="PTHR23359">
    <property type="entry name" value="NUCLEOTIDE KINASE"/>
    <property type="match status" value="1"/>
</dbReference>
<reference evidence="7 8" key="1">
    <citation type="journal article" date="2016" name="Nat. Commun.">
        <title>Thousands of microbial genomes shed light on interconnected biogeochemical processes in an aquifer system.</title>
        <authorList>
            <person name="Anantharaman K."/>
            <person name="Brown C.T."/>
            <person name="Hug L.A."/>
            <person name="Sharon I."/>
            <person name="Castelle C.J."/>
            <person name="Probst A.J."/>
            <person name="Thomas B.C."/>
            <person name="Singh A."/>
            <person name="Wilkins M.J."/>
            <person name="Karaoz U."/>
            <person name="Brodie E.L."/>
            <person name="Williams K.H."/>
            <person name="Hubbard S.S."/>
            <person name="Banfield J.F."/>
        </authorList>
    </citation>
    <scope>NUCLEOTIDE SEQUENCE [LARGE SCALE GENOMIC DNA]</scope>
</reference>
<dbReference type="CDD" id="cd01428">
    <property type="entry name" value="ADK"/>
    <property type="match status" value="1"/>
</dbReference>
<keyword evidence="2" id="KW-0545">Nucleotide biosynthesis</keyword>
<dbReference type="GO" id="GO:0005524">
    <property type="term" value="F:ATP binding"/>
    <property type="evidence" value="ECO:0007669"/>
    <property type="project" value="UniProtKB-KW"/>
</dbReference>
<dbReference type="AlphaFoldDB" id="A0A1G2KLR3"/>
<dbReference type="InterPro" id="IPR000850">
    <property type="entry name" value="Adenylat/UMP-CMP_kin"/>
</dbReference>
<protein>
    <recommendedName>
        <fullName evidence="6">Adenylate kinase</fullName>
        <ecNumber evidence="6">2.7.4.3</ecNumber>
    </recommendedName>
</protein>
<dbReference type="EC" id="2.7.4.3" evidence="6"/>
<gene>
    <name evidence="7" type="ORF">A3C07_03520</name>
</gene>
<keyword evidence="3 6" id="KW-0547">Nucleotide-binding</keyword>
<proteinExistence type="inferred from homology"/>
<comment type="similarity">
    <text evidence="5">Belongs to the adenylate kinase family.</text>
</comment>
<dbReference type="GO" id="GO:0004017">
    <property type="term" value="F:AMP kinase activity"/>
    <property type="evidence" value="ECO:0007669"/>
    <property type="project" value="UniProtKB-EC"/>
</dbReference>
<evidence type="ECO:0000256" key="4">
    <source>
        <dbReference type="ARBA" id="ARBA00022777"/>
    </source>
</evidence>
<evidence type="ECO:0000313" key="8">
    <source>
        <dbReference type="Proteomes" id="UP000179023"/>
    </source>
</evidence>
<dbReference type="Pfam" id="PF00406">
    <property type="entry name" value="ADK"/>
    <property type="match status" value="1"/>
</dbReference>
<dbReference type="EMBL" id="MHQI01000017">
    <property type="protein sequence ID" value="OHA00380.1"/>
    <property type="molecule type" value="Genomic_DNA"/>
</dbReference>
<comment type="subcellular location">
    <subcellularLocation>
        <location evidence="6">Cytoplasm</location>
    </subcellularLocation>
</comment>
<evidence type="ECO:0000256" key="2">
    <source>
        <dbReference type="ARBA" id="ARBA00022727"/>
    </source>
</evidence>
<evidence type="ECO:0000256" key="1">
    <source>
        <dbReference type="ARBA" id="ARBA00022679"/>
    </source>
</evidence>
<dbReference type="STRING" id="1802270.A3C07_03520"/>
<sequence length="232" mass="26494">MSESKFAISVMGPPGSGKGTQAELLVEKLGAFYFITSIEGKKYIAAHDDPETKRQEERYKKGLLFESPWTLRVVQERTQSIFENGRGIVYDGSPRTLFEAEELVPFLTRLFGNECVMAVELSVSEAELKLRLSKRMVCSRNHSHIFINAGRHRIGDPCPEEDGGSLQKRDIDDPKVFEIRMDAFRNLTIPAIEFLRKKNMLIVINGEQPVEKVRQDIDKALAKRLGRKWPKR</sequence>
<evidence type="ECO:0000313" key="7">
    <source>
        <dbReference type="EMBL" id="OHA00380.1"/>
    </source>
</evidence>
<organism evidence="7 8">
    <name type="scientific">Candidatus Sungbacteria bacterium RIFCSPHIGHO2_02_FULL_47_11</name>
    <dbReference type="NCBI Taxonomy" id="1802270"/>
    <lineage>
        <taxon>Bacteria</taxon>
        <taxon>Candidatus Sungiibacteriota</taxon>
    </lineage>
</organism>
<comment type="catalytic activity">
    <reaction evidence="6">
        <text>AMP + ATP = 2 ADP</text>
        <dbReference type="Rhea" id="RHEA:12973"/>
        <dbReference type="ChEBI" id="CHEBI:30616"/>
        <dbReference type="ChEBI" id="CHEBI:456215"/>
        <dbReference type="ChEBI" id="CHEBI:456216"/>
        <dbReference type="EC" id="2.7.4.3"/>
    </reaction>
</comment>
<evidence type="ECO:0000256" key="3">
    <source>
        <dbReference type="ARBA" id="ARBA00022741"/>
    </source>
</evidence>
<dbReference type="Proteomes" id="UP000179023">
    <property type="component" value="Unassembled WGS sequence"/>
</dbReference>
<evidence type="ECO:0000256" key="5">
    <source>
        <dbReference type="RuleBase" id="RU003330"/>
    </source>
</evidence>